<evidence type="ECO:0000313" key="1">
    <source>
        <dbReference type="EMBL" id="RDX86733.1"/>
    </source>
</evidence>
<dbReference type="GO" id="GO:0003676">
    <property type="term" value="F:nucleic acid binding"/>
    <property type="evidence" value="ECO:0007669"/>
    <property type="project" value="InterPro"/>
</dbReference>
<reference evidence="1" key="1">
    <citation type="submission" date="2018-05" db="EMBL/GenBank/DDBJ databases">
        <title>Draft genome of Mucuna pruriens seed.</title>
        <authorList>
            <person name="Nnadi N.E."/>
            <person name="Vos R."/>
            <person name="Hasami M.H."/>
            <person name="Devisetty U.K."/>
            <person name="Aguiy J.C."/>
        </authorList>
    </citation>
    <scope>NUCLEOTIDE SEQUENCE [LARGE SCALE GENOMIC DNA]</scope>
    <source>
        <strain evidence="1">JCA_2017</strain>
    </source>
</reference>
<dbReference type="InterPro" id="IPR036397">
    <property type="entry name" value="RNaseH_sf"/>
</dbReference>
<evidence type="ECO:0008006" key="3">
    <source>
        <dbReference type="Google" id="ProtNLM"/>
    </source>
</evidence>
<dbReference type="PANTHER" id="PTHR35046:SF9">
    <property type="entry name" value="RNA-DIRECTED DNA POLYMERASE"/>
    <property type="match status" value="1"/>
</dbReference>
<feature type="non-terminal residue" evidence="1">
    <location>
        <position position="1"/>
    </location>
</feature>
<dbReference type="AlphaFoldDB" id="A0A371G8M7"/>
<comment type="caution">
    <text evidence="1">The sequence shown here is derived from an EMBL/GenBank/DDBJ whole genome shotgun (WGS) entry which is preliminary data.</text>
</comment>
<protein>
    <recommendedName>
        <fullName evidence="3">Integrase catalytic domain-containing protein</fullName>
    </recommendedName>
</protein>
<dbReference type="InterPro" id="IPR012337">
    <property type="entry name" value="RNaseH-like_sf"/>
</dbReference>
<sequence>MAIVIENSAKIQRRKIEEIAAKHNKRLWRRAESFQCKKPFQFPQNSKVSNKVAKAKVSRYRLYSQLLIPTSPWVDISMDLLLGLPKSKRDRDSIFMVVDRFFKMTHFIPCHKLDDACHVANLFFKEVVRLHGLLETMVLDSDSKFLNYFWETLWKFAYNRVVNTTASHSRFELVMTFLRPNLSRNYIIRHMRIWRGRVCNNRSINKGKKGMVFKEGDLVLIV</sequence>
<proteinExistence type="predicted"/>
<dbReference type="SUPFAM" id="SSF53098">
    <property type="entry name" value="Ribonuclease H-like"/>
    <property type="match status" value="1"/>
</dbReference>
<dbReference type="STRING" id="157652.A0A371G8M7"/>
<keyword evidence="2" id="KW-1185">Reference proteome</keyword>
<name>A0A371G8M7_MUCPR</name>
<organism evidence="1 2">
    <name type="scientific">Mucuna pruriens</name>
    <name type="common">Velvet bean</name>
    <name type="synonym">Dolichos pruriens</name>
    <dbReference type="NCBI Taxonomy" id="157652"/>
    <lineage>
        <taxon>Eukaryota</taxon>
        <taxon>Viridiplantae</taxon>
        <taxon>Streptophyta</taxon>
        <taxon>Embryophyta</taxon>
        <taxon>Tracheophyta</taxon>
        <taxon>Spermatophyta</taxon>
        <taxon>Magnoliopsida</taxon>
        <taxon>eudicotyledons</taxon>
        <taxon>Gunneridae</taxon>
        <taxon>Pentapetalae</taxon>
        <taxon>rosids</taxon>
        <taxon>fabids</taxon>
        <taxon>Fabales</taxon>
        <taxon>Fabaceae</taxon>
        <taxon>Papilionoideae</taxon>
        <taxon>50 kb inversion clade</taxon>
        <taxon>NPAAA clade</taxon>
        <taxon>indigoferoid/millettioid clade</taxon>
        <taxon>Phaseoleae</taxon>
        <taxon>Mucuna</taxon>
    </lineage>
</organism>
<dbReference type="OrthoDB" id="1435404at2759"/>
<dbReference type="PANTHER" id="PTHR35046">
    <property type="entry name" value="ZINC KNUCKLE (CCHC-TYPE) FAMILY PROTEIN"/>
    <property type="match status" value="1"/>
</dbReference>
<dbReference type="EMBL" id="QJKJ01006433">
    <property type="protein sequence ID" value="RDX86733.1"/>
    <property type="molecule type" value="Genomic_DNA"/>
</dbReference>
<dbReference type="Gene3D" id="3.30.420.10">
    <property type="entry name" value="Ribonuclease H-like superfamily/Ribonuclease H"/>
    <property type="match status" value="1"/>
</dbReference>
<evidence type="ECO:0000313" key="2">
    <source>
        <dbReference type="Proteomes" id="UP000257109"/>
    </source>
</evidence>
<accession>A0A371G8M7</accession>
<gene>
    <name evidence="1" type="ORF">CR513_31893</name>
</gene>
<dbReference type="Proteomes" id="UP000257109">
    <property type="component" value="Unassembled WGS sequence"/>
</dbReference>